<sequence length="289" mass="32665">MEVFRGIPPVFVLCLSVSQMQDKESQDKSQQPVSRVVEQNRLKMLLKNLSLLRLFNSSNPRTRELYNLAKRCWNSLLRVPKILRISSGNNDACNKVEEHNEELQEARSSKETLESKKFESIEEPKEMEPKVGVGETNKAQQSPAAVLQKEEQAEPEVPKTSRDPGAQGKQPPTGGSRVFLLKTLQHGIPKEDTKQLEAADQWVWFEGLPKRVHLPGPRVMCRSSALRWVKRCCTRFCSASLELPMCQYYRWLCLCVWGRKGWRNEALSGGGEGECASRLQPSSTSSPGP</sequence>
<feature type="compositionally biased region" description="Basic and acidic residues" evidence="1">
    <location>
        <begin position="148"/>
        <end position="162"/>
    </location>
</feature>
<dbReference type="Ensembl" id="ENSEAST00005037343.1">
    <property type="protein sequence ID" value="ENSEASP00005034258.1"/>
    <property type="gene ID" value="ENSEASG00005023392.1"/>
</dbReference>
<organism evidence="2">
    <name type="scientific">Equus asinus asinus</name>
    <dbReference type="NCBI Taxonomy" id="83772"/>
    <lineage>
        <taxon>Eukaryota</taxon>
        <taxon>Metazoa</taxon>
        <taxon>Chordata</taxon>
        <taxon>Craniata</taxon>
        <taxon>Vertebrata</taxon>
        <taxon>Euteleostomi</taxon>
        <taxon>Mammalia</taxon>
        <taxon>Eutheria</taxon>
        <taxon>Laurasiatheria</taxon>
        <taxon>Perissodactyla</taxon>
        <taxon>Equidae</taxon>
        <taxon>Equus</taxon>
    </lineage>
</organism>
<protein>
    <recommendedName>
        <fullName evidence="3">TP53-target gene 5 protein</fullName>
    </recommendedName>
</protein>
<feature type="compositionally biased region" description="Basic and acidic residues" evidence="1">
    <location>
        <begin position="97"/>
        <end position="129"/>
    </location>
</feature>
<accession>A0A8C4PVN1</accession>
<reference evidence="2" key="1">
    <citation type="submission" date="2023-03" db="UniProtKB">
        <authorList>
            <consortium name="Ensembl"/>
        </authorList>
    </citation>
    <scope>IDENTIFICATION</scope>
</reference>
<dbReference type="PANTHER" id="PTHR15562">
    <property type="entry name" value="TP53-TARGET GENE 5 PROTEIN"/>
    <property type="match status" value="1"/>
</dbReference>
<dbReference type="OMA" id="GWRSRSQ"/>
<evidence type="ECO:0008006" key="3">
    <source>
        <dbReference type="Google" id="ProtNLM"/>
    </source>
</evidence>
<dbReference type="Pfam" id="PF15331">
    <property type="entry name" value="TP53IP5"/>
    <property type="match status" value="1"/>
</dbReference>
<feature type="region of interest" description="Disordered" evidence="1">
    <location>
        <begin position="97"/>
        <end position="176"/>
    </location>
</feature>
<feature type="region of interest" description="Disordered" evidence="1">
    <location>
        <begin position="269"/>
        <end position="289"/>
    </location>
</feature>
<dbReference type="AlphaFoldDB" id="A0A8C4PVN1"/>
<dbReference type="InterPro" id="IPR029290">
    <property type="entry name" value="TP53TG5"/>
</dbReference>
<evidence type="ECO:0000313" key="2">
    <source>
        <dbReference type="Ensembl" id="ENSEASP00005034259.1"/>
    </source>
</evidence>
<feature type="compositionally biased region" description="Polar residues" evidence="1">
    <location>
        <begin position="279"/>
        <end position="289"/>
    </location>
</feature>
<evidence type="ECO:0000256" key="1">
    <source>
        <dbReference type="SAM" id="MobiDB-lite"/>
    </source>
</evidence>
<dbReference type="PANTHER" id="PTHR15562:SF0">
    <property type="entry name" value="TP53-TARGET GENE 5 PROTEIN"/>
    <property type="match status" value="1"/>
</dbReference>
<dbReference type="Ensembl" id="ENSEAST00005037344.1">
    <property type="protein sequence ID" value="ENSEASP00005034259.1"/>
    <property type="gene ID" value="ENSEASG00005023393.1"/>
</dbReference>
<name>A0A8C4PVN1_EQUAS</name>
<proteinExistence type="predicted"/>